<dbReference type="GO" id="GO:0016740">
    <property type="term" value="F:transferase activity"/>
    <property type="evidence" value="ECO:0007669"/>
    <property type="project" value="UniProtKB-KW"/>
</dbReference>
<protein>
    <submittedName>
        <fullName evidence="2">Terpenoid cyclases/protein prenyltransferase alpha-alpha toroid</fullName>
    </submittedName>
</protein>
<dbReference type="Gene3D" id="1.50.10.20">
    <property type="match status" value="1"/>
</dbReference>
<organism evidence="2 3">
    <name type="scientific">Aspergillus avenaceus</name>
    <dbReference type="NCBI Taxonomy" id="36643"/>
    <lineage>
        <taxon>Eukaryota</taxon>
        <taxon>Fungi</taxon>
        <taxon>Dikarya</taxon>
        <taxon>Ascomycota</taxon>
        <taxon>Pezizomycotina</taxon>
        <taxon>Eurotiomycetes</taxon>
        <taxon>Eurotiomycetidae</taxon>
        <taxon>Eurotiales</taxon>
        <taxon>Aspergillaceae</taxon>
        <taxon>Aspergillus</taxon>
        <taxon>Aspergillus subgen. Circumdati</taxon>
    </lineage>
</organism>
<dbReference type="PANTHER" id="PTHR31739:SF25">
    <property type="entry name" value="(E,E)-GERANYLLINALOOL SYNTHASE"/>
    <property type="match status" value="1"/>
</dbReference>
<dbReference type="GO" id="GO:0000287">
    <property type="term" value="F:magnesium ion binding"/>
    <property type="evidence" value="ECO:0007669"/>
    <property type="project" value="TreeGrafter"/>
</dbReference>
<dbReference type="Gene3D" id="1.50.10.160">
    <property type="match status" value="1"/>
</dbReference>
<evidence type="ECO:0000313" key="2">
    <source>
        <dbReference type="EMBL" id="KAE8151971.1"/>
    </source>
</evidence>
<dbReference type="OrthoDB" id="2343925at2759"/>
<sequence length="570" mass="63155">MSHPILLQQARNLVQRIAEEIKFEHGFSSVAPSIYDTAWLALIPDKTTKQKRWLFPESFTYLLEHQSPDGGWDPLAQSSRTAKYPDALWLPDCIIHSLAALLALCRHFRLAAYQGVDLPKDALARIFRGKEFLDNKLSVWMPEVTAHFGFELLIPVLLQLLSNEGLLFDFPAKEELLVRYEKASSIDLGFLYNGPCRIPLLSLEAFIGKLDFAKIEHLVSDGGMMGSPASTAAYLIYAPNWSDKCEVFLRHVVKKGQGQGNGAVGGVFPLECFEPTWVLTALLEHGFTAENLSVDNVDSILQAVYKSLSGGVTGATHIWLPDADDTSRTLTALNLQGYHVTPQGLIDKFEVEHCFETFDDRMPNRVSSVSVNGNVLSALLHSPDPGAVTAQIEKVAQFMCSRWKATGKFEDQWNLSEYYGIMHMAQSLIHFLTKQAQGILPAVSALSHVLIHTTVPTCLREALDYLLNNQHKDGSWGELHCNEETAYAVVALANLGSHVAVDRERDGEVDLAIARGKQFLLENWVPGNPSPDRLWTGKVLHAIAYVGEAYILAALKVNRVNLAGIRRGSS</sequence>
<keyword evidence="3" id="KW-1185">Reference proteome</keyword>
<dbReference type="PANTHER" id="PTHR31739">
    <property type="entry name" value="ENT-COPALYL DIPHOSPHATE SYNTHASE, CHLOROPLASTIC"/>
    <property type="match status" value="1"/>
</dbReference>
<dbReference type="SUPFAM" id="SSF48239">
    <property type="entry name" value="Terpenoid cyclases/Protein prenyltransferases"/>
    <property type="match status" value="1"/>
</dbReference>
<dbReference type="AlphaFoldDB" id="A0A5N6U167"/>
<dbReference type="Proteomes" id="UP000325780">
    <property type="component" value="Unassembled WGS sequence"/>
</dbReference>
<evidence type="ECO:0000313" key="3">
    <source>
        <dbReference type="Proteomes" id="UP000325780"/>
    </source>
</evidence>
<comment type="similarity">
    <text evidence="1">Belongs to the terpene synthase family.</text>
</comment>
<accession>A0A5N6U167</accession>
<proteinExistence type="inferred from homology"/>
<dbReference type="EMBL" id="ML742061">
    <property type="protein sequence ID" value="KAE8151971.1"/>
    <property type="molecule type" value="Genomic_DNA"/>
</dbReference>
<reference evidence="2 3" key="1">
    <citation type="submission" date="2019-04" db="EMBL/GenBank/DDBJ databases">
        <title>Friends and foes A comparative genomics study of 23 Aspergillus species from section Flavi.</title>
        <authorList>
            <consortium name="DOE Joint Genome Institute"/>
            <person name="Kjaerbolling I."/>
            <person name="Vesth T."/>
            <person name="Frisvad J.C."/>
            <person name="Nybo J.L."/>
            <person name="Theobald S."/>
            <person name="Kildgaard S."/>
            <person name="Isbrandt T."/>
            <person name="Kuo A."/>
            <person name="Sato A."/>
            <person name="Lyhne E.K."/>
            <person name="Kogle M.E."/>
            <person name="Wiebenga A."/>
            <person name="Kun R.S."/>
            <person name="Lubbers R.J."/>
            <person name="Makela M.R."/>
            <person name="Barry K."/>
            <person name="Chovatia M."/>
            <person name="Clum A."/>
            <person name="Daum C."/>
            <person name="Haridas S."/>
            <person name="He G."/>
            <person name="LaButti K."/>
            <person name="Lipzen A."/>
            <person name="Mondo S."/>
            <person name="Riley R."/>
            <person name="Salamov A."/>
            <person name="Simmons B.A."/>
            <person name="Magnuson J.K."/>
            <person name="Henrissat B."/>
            <person name="Mortensen U.H."/>
            <person name="Larsen T.O."/>
            <person name="Devries R.P."/>
            <person name="Grigoriev I.V."/>
            <person name="Machida M."/>
            <person name="Baker S.E."/>
            <person name="Andersen M.R."/>
        </authorList>
    </citation>
    <scope>NUCLEOTIDE SEQUENCE [LARGE SCALE GENOMIC DNA]</scope>
    <source>
        <strain evidence="2 3">IBT 18842</strain>
    </source>
</reference>
<dbReference type="InterPro" id="IPR008930">
    <property type="entry name" value="Terpenoid_cyclase/PrenylTrfase"/>
</dbReference>
<dbReference type="GO" id="GO:0016102">
    <property type="term" value="P:diterpenoid biosynthetic process"/>
    <property type="evidence" value="ECO:0007669"/>
    <property type="project" value="TreeGrafter"/>
</dbReference>
<gene>
    <name evidence="2" type="ORF">BDV25DRAFT_170924</name>
</gene>
<dbReference type="GO" id="GO:0010333">
    <property type="term" value="F:terpene synthase activity"/>
    <property type="evidence" value="ECO:0007669"/>
    <property type="project" value="InterPro"/>
</dbReference>
<keyword evidence="2" id="KW-0808">Transferase</keyword>
<dbReference type="InterPro" id="IPR050148">
    <property type="entry name" value="Terpene_synthase-like"/>
</dbReference>
<name>A0A5N6U167_ASPAV</name>
<evidence type="ECO:0000256" key="1">
    <source>
        <dbReference type="ARBA" id="ARBA00006333"/>
    </source>
</evidence>